<evidence type="ECO:0000313" key="8">
    <source>
        <dbReference type="EMBL" id="CAE6201229.1"/>
    </source>
</evidence>
<dbReference type="InterPro" id="IPR004864">
    <property type="entry name" value="LEA_2"/>
</dbReference>
<feature type="region of interest" description="Disordered" evidence="5">
    <location>
        <begin position="118"/>
        <end position="137"/>
    </location>
</feature>
<protein>
    <recommendedName>
        <fullName evidence="7">NAC domain-containing protein</fullName>
    </recommendedName>
</protein>
<feature type="compositionally biased region" description="Basic residues" evidence="5">
    <location>
        <begin position="1"/>
        <end position="11"/>
    </location>
</feature>
<evidence type="ECO:0000256" key="4">
    <source>
        <dbReference type="ARBA" id="ARBA00023242"/>
    </source>
</evidence>
<evidence type="ECO:0000259" key="7">
    <source>
        <dbReference type="PROSITE" id="PS51005"/>
    </source>
</evidence>
<gene>
    <name evidence="8" type="ORF">AARE701A_LOCUS19769</name>
</gene>
<dbReference type="Proteomes" id="UP000682877">
    <property type="component" value="Chromosome 7"/>
</dbReference>
<proteinExistence type="predicted"/>
<evidence type="ECO:0000256" key="1">
    <source>
        <dbReference type="ARBA" id="ARBA00023015"/>
    </source>
</evidence>
<feature type="transmembrane region" description="Helical" evidence="6">
    <location>
        <begin position="489"/>
        <end position="515"/>
    </location>
</feature>
<dbReference type="Pfam" id="PF02365">
    <property type="entry name" value="NAM"/>
    <property type="match status" value="1"/>
</dbReference>
<keyword evidence="4" id="KW-0539">Nucleus</keyword>
<evidence type="ECO:0000256" key="5">
    <source>
        <dbReference type="SAM" id="MobiDB-lite"/>
    </source>
</evidence>
<accession>A0A8S2AVW5</accession>
<dbReference type="GO" id="GO:0003677">
    <property type="term" value="F:DNA binding"/>
    <property type="evidence" value="ECO:0007669"/>
    <property type="project" value="UniProtKB-KW"/>
</dbReference>
<keyword evidence="6" id="KW-1133">Transmembrane helix</keyword>
<dbReference type="Gene3D" id="2.170.150.80">
    <property type="entry name" value="NAC domain"/>
    <property type="match status" value="1"/>
</dbReference>
<organism evidence="8 9">
    <name type="scientific">Arabidopsis arenosa</name>
    <name type="common">Sand rock-cress</name>
    <name type="synonym">Cardaminopsis arenosa</name>
    <dbReference type="NCBI Taxonomy" id="38785"/>
    <lineage>
        <taxon>Eukaryota</taxon>
        <taxon>Viridiplantae</taxon>
        <taxon>Streptophyta</taxon>
        <taxon>Embryophyta</taxon>
        <taxon>Tracheophyta</taxon>
        <taxon>Spermatophyta</taxon>
        <taxon>Magnoliopsida</taxon>
        <taxon>eudicotyledons</taxon>
        <taxon>Gunneridae</taxon>
        <taxon>Pentapetalae</taxon>
        <taxon>rosids</taxon>
        <taxon>malvids</taxon>
        <taxon>Brassicales</taxon>
        <taxon>Brassicaceae</taxon>
        <taxon>Camelineae</taxon>
        <taxon>Arabidopsis</taxon>
    </lineage>
</organism>
<keyword evidence="1" id="KW-0805">Transcription regulation</keyword>
<dbReference type="InterPro" id="IPR036093">
    <property type="entry name" value="NAC_dom_sf"/>
</dbReference>
<dbReference type="FunFam" id="2.170.150.80:FF:000019">
    <property type="entry name" value="NAC domain containing protein 64"/>
    <property type="match status" value="1"/>
</dbReference>
<reference evidence="8" key="1">
    <citation type="submission" date="2021-01" db="EMBL/GenBank/DDBJ databases">
        <authorList>
            <person name="Bezrukov I."/>
        </authorList>
    </citation>
    <scope>NUCLEOTIDE SEQUENCE</scope>
</reference>
<evidence type="ECO:0000256" key="6">
    <source>
        <dbReference type="SAM" id="Phobius"/>
    </source>
</evidence>
<keyword evidence="6" id="KW-0472">Membrane</keyword>
<dbReference type="AlphaFoldDB" id="A0A8S2AVW5"/>
<dbReference type="PANTHER" id="PTHR31714:SF10">
    <property type="entry name" value="F-BOX ASSOCIATED UBIQUITINATION EFFECTOR FAMILY PROTEIN-RELATED"/>
    <property type="match status" value="1"/>
</dbReference>
<feature type="compositionally biased region" description="Polar residues" evidence="5">
    <location>
        <begin position="456"/>
        <end position="470"/>
    </location>
</feature>
<feature type="domain" description="NAC" evidence="7">
    <location>
        <begin position="46"/>
        <end position="204"/>
    </location>
</feature>
<keyword evidence="2" id="KW-0238">DNA-binding</keyword>
<evidence type="ECO:0000256" key="2">
    <source>
        <dbReference type="ARBA" id="ARBA00023125"/>
    </source>
</evidence>
<evidence type="ECO:0000313" key="9">
    <source>
        <dbReference type="Proteomes" id="UP000682877"/>
    </source>
</evidence>
<sequence>MSIPRRNKRKERCSPEPQTQPPSENPSSSSLAADNMPPPSMLASLLPPGYQFVPSDQQLIFYYLKPYLDGYKNVLLNVPIHLVNIYESNPEQLSVGFEKGNEKEWFIISERNKVDQGLSKKKRVGNGATKQKRGDTKGGYWHATGAAQEINTGEGVVGYKTALAYFVRTRSGSIKTDWLMIEYSLHHTCHNNDKDYTLCKIYMTPQAIKKTKEVEEENKKQKKGEDVTCGSINGSKTAIAHVEALEQQQPRNVEYHQPHQLQGPLDSYQPQPAHDVVYQQTQQFSQAPIDSYQQQPSHDIVYQQPHTPLLLPDLVSFERSGMAMTGWSNDKTGMAMTGWSNDKSTQEDLLDMSKDDRFFSMDELFNNVEEHGTVVTQQQQQQQQQLSTPILASGQGQDSGSGMVTSNDNNFQEDYWLDICNGVYIDIDALLNDKIHPVRDPEAPPHPTAPLVPRGSSRSENGDPTKTQQAAPLDPPRKKKGSRSCWCRCVCYTLLVLFLLIAIVGAIVGILYLVFRPKLPDYNIDRLQLTRFQLNQDLSLSTAFNVTITAKNPNEKIGIYYEDGSRISVLYMQTRLSNGSLPKFYQGHENTTIISVEMTGFNQNATSIMTTLQEQQRLTGSIPLRIRVTQPVRIKLGKLKLMEVRFLVRCGVSVDSLAANSVIRVRSSNCKYRFRL</sequence>
<feature type="region of interest" description="Disordered" evidence="5">
    <location>
        <begin position="213"/>
        <end position="232"/>
    </location>
</feature>
<dbReference type="InterPro" id="IPR003441">
    <property type="entry name" value="NAC-dom"/>
</dbReference>
<feature type="region of interest" description="Disordered" evidence="5">
    <location>
        <begin position="1"/>
        <end position="40"/>
    </location>
</feature>
<dbReference type="PROSITE" id="PS51005">
    <property type="entry name" value="NAC"/>
    <property type="match status" value="1"/>
</dbReference>
<keyword evidence="6" id="KW-0812">Transmembrane</keyword>
<dbReference type="EMBL" id="LR999457">
    <property type="protein sequence ID" value="CAE6201229.1"/>
    <property type="molecule type" value="Genomic_DNA"/>
</dbReference>
<name>A0A8S2AVW5_ARAAE</name>
<feature type="region of interest" description="Disordered" evidence="5">
    <location>
        <begin position="438"/>
        <end position="482"/>
    </location>
</feature>
<dbReference type="Pfam" id="PF03168">
    <property type="entry name" value="LEA_2"/>
    <property type="match status" value="1"/>
</dbReference>
<dbReference type="PANTHER" id="PTHR31714">
    <property type="entry name" value="F-BOX ASSOCIATED UBIQUITINATION EFFECTOR FAMILY PROTEIN-RELATED"/>
    <property type="match status" value="1"/>
</dbReference>
<evidence type="ECO:0000256" key="3">
    <source>
        <dbReference type="ARBA" id="ARBA00023163"/>
    </source>
</evidence>
<keyword evidence="3" id="KW-0804">Transcription</keyword>
<keyword evidence="9" id="KW-1185">Reference proteome</keyword>
<feature type="compositionally biased region" description="Basic and acidic residues" evidence="5">
    <location>
        <begin position="213"/>
        <end position="226"/>
    </location>
</feature>
<dbReference type="GO" id="GO:0006355">
    <property type="term" value="P:regulation of DNA-templated transcription"/>
    <property type="evidence" value="ECO:0007669"/>
    <property type="project" value="InterPro"/>
</dbReference>
<dbReference type="SUPFAM" id="SSF101941">
    <property type="entry name" value="NAC domain"/>
    <property type="match status" value="1"/>
</dbReference>